<feature type="domain" description="Sporulation stage II protein D amidase enhancer LytB N-terminal" evidence="2">
    <location>
        <begin position="499"/>
        <end position="595"/>
    </location>
</feature>
<feature type="signal peptide" evidence="1">
    <location>
        <begin position="1"/>
        <end position="39"/>
    </location>
</feature>
<keyword evidence="1" id="KW-0732">Signal</keyword>
<reference evidence="3 4" key="1">
    <citation type="submission" date="2023-06" db="EMBL/GenBank/DDBJ databases">
        <title>Cellulomonas sp. MW4 Whole genome sequence.</title>
        <authorList>
            <person name="Park S."/>
        </authorList>
    </citation>
    <scope>NUCLEOTIDE SEQUENCE [LARGE SCALE GENOMIC DNA]</scope>
    <source>
        <strain evidence="3 4">MW4</strain>
    </source>
</reference>
<dbReference type="RefSeq" id="WP_289453573.1">
    <property type="nucleotide sequence ID" value="NZ_JAUCGQ010000001.1"/>
</dbReference>
<evidence type="ECO:0000313" key="4">
    <source>
        <dbReference type="Proteomes" id="UP001529338"/>
    </source>
</evidence>
<sequence>MRHRGHNAVTRARRLAAVATTVLAAVALLVVGLPSAAEAATGEQLTISSASSVHLGSGVTISAGWTKAGKPVTGTLKLQRKSGTSWVKVASTTVTNGKGSLRVTPAATTTYRWRSTTGASPAKTVTVIRSWISFQAPTAVLPVGKSVTLNIAMTLDGKQSGRAVTLQRKSGSSWVTAAKLTLPAPGKGSVTLKPTSTTTYRIARGTIHSAARTVTVDRDWSAIALSSTSLPNSTSTTTATISWYAAGKAATGSITLQQKTGSTWSTVRTVAVTKGTATLSLKPVTPRSYRVVAPTSTSAAVKVNVAVTTWPSYTIHGSGWGHGVGMSQYGAYGMAQAGNDVAHILGHYYGGTTGTASKVALDGKSASTTIAVQVYGPDADYGSSYADNQKSVTATVNGGSWTLVDGSGAALPAACTAKTGTVTLKAVGTTAAPKISAYAGTSTTAACSATSMKLTWATVSGGSSTPYVTLAGPSGARGAQGAYRHGSLTISQLTVGGSTSVNVVNTLKLETEYLYGIAEMPSSWAQNGGAAALQAQVIAARSYAEIQLKAGLRSDCGCNLVDDARDQNFTGWKKENEGTSAVYGKLWVAAVNATVDSSGQGKVLEDPSGNVLRAYYFSSSGGATLNSEDVWVSALDYLRSVSDPYSKAAGVDNPYASWTATLTQANAAKLFGLTNVVNISLTHYAGGGLKSMTATSSTGATSTISGKTETMRSKLDAYATGAVRAAWVSSITGTA</sequence>
<evidence type="ECO:0000256" key="1">
    <source>
        <dbReference type="SAM" id="SignalP"/>
    </source>
</evidence>
<dbReference type="Proteomes" id="UP001529338">
    <property type="component" value="Unassembled WGS sequence"/>
</dbReference>
<protein>
    <submittedName>
        <fullName evidence="3">SpoIID/LytB domain-containing protein</fullName>
    </submittedName>
</protein>
<feature type="chain" id="PRO_5046705478" evidence="1">
    <location>
        <begin position="40"/>
        <end position="735"/>
    </location>
</feature>
<accession>A0ABT7SCV6</accession>
<dbReference type="InterPro" id="IPR013693">
    <property type="entry name" value="SpoIID/LytB_N"/>
</dbReference>
<comment type="caution">
    <text evidence="3">The sequence shown here is derived from an EMBL/GenBank/DDBJ whole genome shotgun (WGS) entry which is preliminary data.</text>
</comment>
<organism evidence="3 4">
    <name type="scientific">Cellulomonas alba</name>
    <dbReference type="NCBI Taxonomy" id="3053467"/>
    <lineage>
        <taxon>Bacteria</taxon>
        <taxon>Bacillati</taxon>
        <taxon>Actinomycetota</taxon>
        <taxon>Actinomycetes</taxon>
        <taxon>Micrococcales</taxon>
        <taxon>Cellulomonadaceae</taxon>
        <taxon>Cellulomonas</taxon>
    </lineage>
</organism>
<evidence type="ECO:0000259" key="2">
    <source>
        <dbReference type="Pfam" id="PF08486"/>
    </source>
</evidence>
<proteinExistence type="predicted"/>
<evidence type="ECO:0000313" key="3">
    <source>
        <dbReference type="EMBL" id="MDM7854019.1"/>
    </source>
</evidence>
<dbReference type="Pfam" id="PF08486">
    <property type="entry name" value="SpoIID"/>
    <property type="match status" value="1"/>
</dbReference>
<name>A0ABT7SCV6_9CELL</name>
<gene>
    <name evidence="3" type="ORF">QRT04_03670</name>
</gene>
<dbReference type="EMBL" id="JAUCGQ010000001">
    <property type="protein sequence ID" value="MDM7854019.1"/>
    <property type="molecule type" value="Genomic_DNA"/>
</dbReference>
<keyword evidence="4" id="KW-1185">Reference proteome</keyword>